<reference evidence="3" key="2">
    <citation type="submission" date="2023-06" db="EMBL/GenBank/DDBJ databases">
        <authorList>
            <consortium name="Lawrence Berkeley National Laboratory"/>
            <person name="Mondo S.J."/>
            <person name="Hensen N."/>
            <person name="Bonometti L."/>
            <person name="Westerberg I."/>
            <person name="Brannstrom I.O."/>
            <person name="Guillou S."/>
            <person name="Cros-Aarteil S."/>
            <person name="Calhoun S."/>
            <person name="Haridas S."/>
            <person name="Kuo A."/>
            <person name="Pangilinan J."/>
            <person name="Riley R."/>
            <person name="Labutti K."/>
            <person name="Andreopoulos B."/>
            <person name="Lipzen A."/>
            <person name="Chen C."/>
            <person name="Yanf M."/>
            <person name="Daum C."/>
            <person name="Ng V."/>
            <person name="Clum A."/>
            <person name="Steindorff A."/>
            <person name="Ohm R."/>
            <person name="Martin F."/>
            <person name="Silar P."/>
            <person name="Natvig D."/>
            <person name="Lalanne C."/>
            <person name="Gautier V."/>
            <person name="Ament-Velasquez S.L."/>
            <person name="Kruys A."/>
            <person name="Hutchinson M.I."/>
            <person name="Powell A.J."/>
            <person name="Barry K."/>
            <person name="Miller A.N."/>
            <person name="Grigoriev I.V."/>
            <person name="Debuchy R."/>
            <person name="Gladieux P."/>
            <person name="Thoren M.H."/>
            <person name="Johannesson H."/>
        </authorList>
    </citation>
    <scope>NUCLEOTIDE SEQUENCE</scope>
    <source>
        <strain evidence="3">PSN324</strain>
    </source>
</reference>
<evidence type="ECO:0000313" key="3">
    <source>
        <dbReference type="EMBL" id="KAK4459648.1"/>
    </source>
</evidence>
<organism evidence="3 4">
    <name type="scientific">Cladorrhinum samala</name>
    <dbReference type="NCBI Taxonomy" id="585594"/>
    <lineage>
        <taxon>Eukaryota</taxon>
        <taxon>Fungi</taxon>
        <taxon>Dikarya</taxon>
        <taxon>Ascomycota</taxon>
        <taxon>Pezizomycotina</taxon>
        <taxon>Sordariomycetes</taxon>
        <taxon>Sordariomycetidae</taxon>
        <taxon>Sordariales</taxon>
        <taxon>Podosporaceae</taxon>
        <taxon>Cladorrhinum</taxon>
    </lineage>
</organism>
<gene>
    <name evidence="3" type="ORF">QBC42DRAFT_311224</name>
</gene>
<feature type="region of interest" description="Disordered" evidence="1">
    <location>
        <begin position="207"/>
        <end position="252"/>
    </location>
</feature>
<dbReference type="EMBL" id="MU865031">
    <property type="protein sequence ID" value="KAK4459648.1"/>
    <property type="molecule type" value="Genomic_DNA"/>
</dbReference>
<accession>A0AAV9HG36</accession>
<evidence type="ECO:0000256" key="1">
    <source>
        <dbReference type="SAM" id="MobiDB-lite"/>
    </source>
</evidence>
<keyword evidence="2" id="KW-0812">Transmembrane</keyword>
<proteinExistence type="predicted"/>
<dbReference type="AlphaFoldDB" id="A0AAV9HG36"/>
<evidence type="ECO:0000313" key="4">
    <source>
        <dbReference type="Proteomes" id="UP001321749"/>
    </source>
</evidence>
<evidence type="ECO:0000256" key="2">
    <source>
        <dbReference type="SAM" id="Phobius"/>
    </source>
</evidence>
<sequence>MRIPFDYPKSYLPKPHKPSRPGLGCNSAAFNLDVSPILDPNHKIFTRTMKNNAPPPPPPSKQTEVSRLEIALLALGIFLLVLQLIALLWAAVRRRRLSTSFLVTIPNNTKSNHSRPSSPCLWKEAFADAMPHEPLLLGPERTDTNDNMSFLDRVRKASEDIAGAVQYELMELGRKVSAHGRAVRAASSRRASGRVIIRDEEFGWAGGQVDGWPGDAQHDVRRHSSGSVNPEEAGPRLRLTARPKSSVGEYTV</sequence>
<keyword evidence="2" id="KW-1133">Transmembrane helix</keyword>
<reference evidence="3" key="1">
    <citation type="journal article" date="2023" name="Mol. Phylogenet. Evol.">
        <title>Genome-scale phylogeny and comparative genomics of the fungal order Sordariales.</title>
        <authorList>
            <person name="Hensen N."/>
            <person name="Bonometti L."/>
            <person name="Westerberg I."/>
            <person name="Brannstrom I.O."/>
            <person name="Guillou S."/>
            <person name="Cros-Aarteil S."/>
            <person name="Calhoun S."/>
            <person name="Haridas S."/>
            <person name="Kuo A."/>
            <person name="Mondo S."/>
            <person name="Pangilinan J."/>
            <person name="Riley R."/>
            <person name="LaButti K."/>
            <person name="Andreopoulos B."/>
            <person name="Lipzen A."/>
            <person name="Chen C."/>
            <person name="Yan M."/>
            <person name="Daum C."/>
            <person name="Ng V."/>
            <person name="Clum A."/>
            <person name="Steindorff A."/>
            <person name="Ohm R.A."/>
            <person name="Martin F."/>
            <person name="Silar P."/>
            <person name="Natvig D.O."/>
            <person name="Lalanne C."/>
            <person name="Gautier V."/>
            <person name="Ament-Velasquez S.L."/>
            <person name="Kruys A."/>
            <person name="Hutchinson M.I."/>
            <person name="Powell A.J."/>
            <person name="Barry K."/>
            <person name="Miller A.N."/>
            <person name="Grigoriev I.V."/>
            <person name="Debuchy R."/>
            <person name="Gladieux P."/>
            <person name="Hiltunen Thoren M."/>
            <person name="Johannesson H."/>
        </authorList>
    </citation>
    <scope>NUCLEOTIDE SEQUENCE</scope>
    <source>
        <strain evidence="3">PSN324</strain>
    </source>
</reference>
<name>A0AAV9HG36_9PEZI</name>
<dbReference type="Proteomes" id="UP001321749">
    <property type="component" value="Unassembled WGS sequence"/>
</dbReference>
<keyword evidence="2" id="KW-0472">Membrane</keyword>
<keyword evidence="4" id="KW-1185">Reference proteome</keyword>
<comment type="caution">
    <text evidence="3">The sequence shown here is derived from an EMBL/GenBank/DDBJ whole genome shotgun (WGS) entry which is preliminary data.</text>
</comment>
<protein>
    <submittedName>
        <fullName evidence="3">Uncharacterized protein</fullName>
    </submittedName>
</protein>
<feature type="transmembrane region" description="Helical" evidence="2">
    <location>
        <begin position="70"/>
        <end position="92"/>
    </location>
</feature>